<organism evidence="2 3">
    <name type="scientific">Corchorus olitorius</name>
    <dbReference type="NCBI Taxonomy" id="93759"/>
    <lineage>
        <taxon>Eukaryota</taxon>
        <taxon>Viridiplantae</taxon>
        <taxon>Streptophyta</taxon>
        <taxon>Embryophyta</taxon>
        <taxon>Tracheophyta</taxon>
        <taxon>Spermatophyta</taxon>
        <taxon>Magnoliopsida</taxon>
        <taxon>eudicotyledons</taxon>
        <taxon>Gunneridae</taxon>
        <taxon>Pentapetalae</taxon>
        <taxon>rosids</taxon>
        <taxon>malvids</taxon>
        <taxon>Malvales</taxon>
        <taxon>Malvaceae</taxon>
        <taxon>Grewioideae</taxon>
        <taxon>Apeibeae</taxon>
        <taxon>Corchorus</taxon>
    </lineage>
</organism>
<reference evidence="3" key="1">
    <citation type="submission" date="2013-09" db="EMBL/GenBank/DDBJ databases">
        <title>Corchorus olitorius genome sequencing.</title>
        <authorList>
            <person name="Alam M."/>
            <person name="Haque M.S."/>
            <person name="Islam M.S."/>
            <person name="Emdad E.M."/>
            <person name="Islam M.M."/>
            <person name="Ahmed B."/>
            <person name="Halim A."/>
            <person name="Hossen Q.M.M."/>
            <person name="Hossain M.Z."/>
            <person name="Ahmed R."/>
            <person name="Khan M.M."/>
            <person name="Islam R."/>
            <person name="Rashid M.M."/>
            <person name="Khan S.A."/>
            <person name="Rahman M.S."/>
            <person name="Alam M."/>
            <person name="Yahiya A.S."/>
            <person name="Khan M.S."/>
            <person name="Azam M.S."/>
            <person name="Haque T."/>
            <person name="Lashkar M.Z.H."/>
            <person name="Akhand A.I."/>
            <person name="Morshed G."/>
            <person name="Roy S."/>
            <person name="Uddin K.S."/>
            <person name="Rabeya T."/>
            <person name="Hossain A.S."/>
            <person name="Chowdhury A."/>
            <person name="Snigdha A.R."/>
            <person name="Mortoza M.S."/>
            <person name="Matin S.A."/>
            <person name="Hoque S.M.E."/>
            <person name="Islam M.K."/>
            <person name="Roy D.K."/>
            <person name="Haider R."/>
            <person name="Moosa M.M."/>
            <person name="Elias S.M."/>
            <person name="Hasan A.M."/>
            <person name="Jahan S."/>
            <person name="Shafiuddin M."/>
            <person name="Mahmood N."/>
            <person name="Shommy N.S."/>
        </authorList>
    </citation>
    <scope>NUCLEOTIDE SEQUENCE [LARGE SCALE GENOMIC DNA]</scope>
    <source>
        <strain evidence="3">cv. O-4</strain>
    </source>
</reference>
<evidence type="ECO:0000256" key="1">
    <source>
        <dbReference type="SAM" id="MobiDB-lite"/>
    </source>
</evidence>
<sequence>MVSVRALVTGQGDRVPPLLAARPLGRLVRAVPDGDDAPRDGGERHREQRAQDAADRGSAGEHDQDDEGVQLHRAPHEDGLEEVALELVHQHDHADDDQRDDRPVRDESDERGEDARGHRTDDRDERQEEHEDRERQRERHLQDEQTDVDADRVDGGDGGRAADVGAEDRDGLVADAARAVVVTAVERPQDELPHTRAVLQEEEQDDDHQHET</sequence>
<gene>
    <name evidence="2" type="ORF">COLO4_01574</name>
</gene>
<feature type="non-terminal residue" evidence="2">
    <location>
        <position position="212"/>
    </location>
</feature>
<evidence type="ECO:0000313" key="2">
    <source>
        <dbReference type="EMBL" id="OMP13488.1"/>
    </source>
</evidence>
<protein>
    <submittedName>
        <fullName evidence="2">Uncharacterized protein</fullName>
    </submittedName>
</protein>
<proteinExistence type="predicted"/>
<name>A0A1R3L2I1_9ROSI</name>
<accession>A0A1R3L2I1</accession>
<feature type="compositionally biased region" description="Basic and acidic residues" evidence="1">
    <location>
        <begin position="88"/>
        <end position="157"/>
    </location>
</feature>
<keyword evidence="3" id="KW-1185">Reference proteome</keyword>
<dbReference type="Proteomes" id="UP000187203">
    <property type="component" value="Unassembled WGS sequence"/>
</dbReference>
<feature type="region of interest" description="Disordered" evidence="1">
    <location>
        <begin position="22"/>
        <end position="170"/>
    </location>
</feature>
<feature type="region of interest" description="Disordered" evidence="1">
    <location>
        <begin position="186"/>
        <end position="212"/>
    </location>
</feature>
<feature type="compositionally biased region" description="Low complexity" evidence="1">
    <location>
        <begin position="22"/>
        <end position="31"/>
    </location>
</feature>
<dbReference type="EMBL" id="AWUE01004121">
    <property type="protein sequence ID" value="OMP13488.1"/>
    <property type="molecule type" value="Genomic_DNA"/>
</dbReference>
<comment type="caution">
    <text evidence="2">The sequence shown here is derived from an EMBL/GenBank/DDBJ whole genome shotgun (WGS) entry which is preliminary data.</text>
</comment>
<dbReference type="AlphaFoldDB" id="A0A1R3L2I1"/>
<feature type="compositionally biased region" description="Basic and acidic residues" evidence="1">
    <location>
        <begin position="36"/>
        <end position="62"/>
    </location>
</feature>
<evidence type="ECO:0000313" key="3">
    <source>
        <dbReference type="Proteomes" id="UP000187203"/>
    </source>
</evidence>